<protein>
    <submittedName>
        <fullName evidence="8">Bacitracin export permease protein BceB</fullName>
    </submittedName>
</protein>
<comment type="similarity">
    <text evidence="6">Belongs to the ABC-4 integral membrane protein family.</text>
</comment>
<dbReference type="PANTHER" id="PTHR46795:SF3">
    <property type="entry name" value="ABC TRANSPORTER PERMEASE"/>
    <property type="match status" value="1"/>
</dbReference>
<accession>A0A151B475</accession>
<feature type="transmembrane region" description="Helical" evidence="6">
    <location>
        <begin position="201"/>
        <end position="219"/>
    </location>
</feature>
<evidence type="ECO:0000256" key="5">
    <source>
        <dbReference type="ARBA" id="ARBA00023136"/>
    </source>
</evidence>
<dbReference type="PIRSF" id="PIRSF018968">
    <property type="entry name" value="ABC_permease_BceB"/>
    <property type="match status" value="1"/>
</dbReference>
<dbReference type="InterPro" id="IPR003838">
    <property type="entry name" value="ABC3_permease_C"/>
</dbReference>
<dbReference type="PANTHER" id="PTHR46795">
    <property type="entry name" value="ABC TRANSPORTER PERMEASE-RELATED-RELATED"/>
    <property type="match status" value="1"/>
</dbReference>
<feature type="transmembrane region" description="Helical" evidence="6">
    <location>
        <begin position="608"/>
        <end position="641"/>
    </location>
</feature>
<proteinExistence type="inferred from homology"/>
<gene>
    <name evidence="8" type="primary">bceB_2</name>
    <name evidence="8" type="ORF">CLTEP_14900</name>
</gene>
<name>A0A151B475_9CLOT</name>
<evidence type="ECO:0000313" key="9">
    <source>
        <dbReference type="Proteomes" id="UP000075531"/>
    </source>
</evidence>
<keyword evidence="6" id="KW-0813">Transport</keyword>
<dbReference type="RefSeq" id="WP_066824804.1">
    <property type="nucleotide sequence ID" value="NZ_LTBA01000014.1"/>
</dbReference>
<feature type="transmembrane region" description="Helical" evidence="6">
    <location>
        <begin position="526"/>
        <end position="545"/>
    </location>
</feature>
<dbReference type="EMBL" id="LTBA01000014">
    <property type="protein sequence ID" value="KYH34562.1"/>
    <property type="molecule type" value="Genomic_DNA"/>
</dbReference>
<dbReference type="Pfam" id="PF02687">
    <property type="entry name" value="FtsX"/>
    <property type="match status" value="1"/>
</dbReference>
<feature type="transmembrane region" description="Helical" evidence="6">
    <location>
        <begin position="226"/>
        <end position="250"/>
    </location>
</feature>
<feature type="transmembrane region" description="Helical" evidence="6">
    <location>
        <begin position="150"/>
        <end position="172"/>
    </location>
</feature>
<evidence type="ECO:0000256" key="6">
    <source>
        <dbReference type="PIRNR" id="PIRNR018968"/>
    </source>
</evidence>
<feature type="transmembrane region" description="Helical" evidence="6">
    <location>
        <begin position="113"/>
        <end position="138"/>
    </location>
</feature>
<dbReference type="GO" id="GO:0055085">
    <property type="term" value="P:transmembrane transport"/>
    <property type="evidence" value="ECO:0007669"/>
    <property type="project" value="UniProtKB-UniRule"/>
</dbReference>
<comment type="subcellular location">
    <subcellularLocation>
        <location evidence="1 6">Cell membrane</location>
        <topology evidence="1 6">Multi-pass membrane protein</topology>
    </subcellularLocation>
</comment>
<dbReference type="PATRIC" id="fig|1121338.3.peg.1534"/>
<feature type="transmembrane region" description="Helical" evidence="6">
    <location>
        <begin position="55"/>
        <end position="77"/>
    </location>
</feature>
<keyword evidence="5 6" id="KW-0472">Membrane</keyword>
<evidence type="ECO:0000256" key="4">
    <source>
        <dbReference type="ARBA" id="ARBA00022989"/>
    </source>
</evidence>
<keyword evidence="3 6" id="KW-0812">Transmembrane</keyword>
<feature type="transmembrane region" description="Helical" evidence="6">
    <location>
        <begin position="279"/>
        <end position="302"/>
    </location>
</feature>
<evidence type="ECO:0000313" key="8">
    <source>
        <dbReference type="EMBL" id="KYH34562.1"/>
    </source>
</evidence>
<evidence type="ECO:0000256" key="3">
    <source>
        <dbReference type="ARBA" id="ARBA00022692"/>
    </source>
</evidence>
<keyword evidence="4 6" id="KW-1133">Transmembrane helix</keyword>
<organism evidence="8 9">
    <name type="scientific">Clostridium tepidiprofundi DSM 19306</name>
    <dbReference type="NCBI Taxonomy" id="1121338"/>
    <lineage>
        <taxon>Bacteria</taxon>
        <taxon>Bacillati</taxon>
        <taxon>Bacillota</taxon>
        <taxon>Clostridia</taxon>
        <taxon>Eubacteriales</taxon>
        <taxon>Clostridiaceae</taxon>
        <taxon>Clostridium</taxon>
    </lineage>
</organism>
<reference evidence="8 9" key="1">
    <citation type="submission" date="2016-02" db="EMBL/GenBank/DDBJ databases">
        <title>Genome sequence of Clostridium tepidiprofundi DSM 19306.</title>
        <authorList>
            <person name="Poehlein A."/>
            <person name="Daniel R."/>
        </authorList>
    </citation>
    <scope>NUCLEOTIDE SEQUENCE [LARGE SCALE GENOMIC DNA]</scope>
    <source>
        <strain evidence="8 9">DSM 19306</strain>
    </source>
</reference>
<dbReference type="STRING" id="1121338.CLTEP_14900"/>
<keyword evidence="9" id="KW-1185">Reference proteome</keyword>
<feature type="transmembrane region" description="Helical" evidence="6">
    <location>
        <begin position="576"/>
        <end position="596"/>
    </location>
</feature>
<dbReference type="Proteomes" id="UP000075531">
    <property type="component" value="Unassembled WGS sequence"/>
</dbReference>
<feature type="transmembrane region" description="Helical" evidence="6">
    <location>
        <begin position="17"/>
        <end position="35"/>
    </location>
</feature>
<keyword evidence="2 6" id="KW-1003">Cell membrane</keyword>
<sequence length="647" mass="74484">MYTKVFLGNARRAIKDYIVYIVTLTLCVSLFYAFMSLSSSKYRLIVGSKYKLTNMLFYIKYSTYAITAAMIFLVNYVNKYMIKRRKREFANYVLLGMEQTNVALMFFVETLIIGLVAIVIGILIGCLFSQVLTVLICTTIGSNVSFKLNLYIDTVVITIIFFLVMFVIIGLFNIRTLSNIKLIDMFNDDKKVEIQFSRGNMFYVIVFIVSVSMYILISINMKKHISLCIVGLIIATYGVFYSASYIFIIIKSKCTRFKYNNTNLFLLGNLLSKINTNSFLMANVTLILFASMVLFSMTPILSEWARGYLDYRIVADVRITAPNGYSKLDYTEVYTYLKKSKVGIKNYCEVELYDIDREDSYGKSKMKVPVFAVSLSDYNKLRNMAGYESIKLRSNEFATQWTGYPTDEFIKKYINENSTIEVNNRVFTTNTNKYYNKSLGEGLYYRAEYIIILPDEICNGLSIVQRQFYANTINDMDYEFSSKFIAFVKQWGSKNSSLKRRIHVRVKNYEINSITNISLFTKTQGIYGGVVLMIISLTILSLQQLSDSFDNKDRFKIIKNLGVDSDEINKIILKQIGIYFAVPILVSILVLSIFLCNFVDMFNDIVRVFIGTNVFILNVSISSTIIVLIYISYFLVTYFGFKRNING</sequence>
<evidence type="ECO:0000256" key="2">
    <source>
        <dbReference type="ARBA" id="ARBA00022475"/>
    </source>
</evidence>
<dbReference type="InterPro" id="IPR027022">
    <property type="entry name" value="ABC_permease_BceB-typ"/>
</dbReference>
<feature type="domain" description="ABC3 transporter permease C-terminal" evidence="7">
    <location>
        <begin position="66"/>
        <end position="180"/>
    </location>
</feature>
<dbReference type="GO" id="GO:0005886">
    <property type="term" value="C:plasma membrane"/>
    <property type="evidence" value="ECO:0007669"/>
    <property type="project" value="UniProtKB-SubCell"/>
</dbReference>
<evidence type="ECO:0000259" key="7">
    <source>
        <dbReference type="Pfam" id="PF02687"/>
    </source>
</evidence>
<dbReference type="AlphaFoldDB" id="A0A151B475"/>
<comment type="caution">
    <text evidence="8">The sequence shown here is derived from an EMBL/GenBank/DDBJ whole genome shotgun (WGS) entry which is preliminary data.</text>
</comment>
<dbReference type="InterPro" id="IPR052536">
    <property type="entry name" value="ABC-4_Integral_Memb_Prot"/>
</dbReference>
<evidence type="ECO:0000256" key="1">
    <source>
        <dbReference type="ARBA" id="ARBA00004651"/>
    </source>
</evidence>